<evidence type="ECO:0000313" key="1">
    <source>
        <dbReference type="EMBL" id="GLW55531.1"/>
    </source>
</evidence>
<proteinExistence type="predicted"/>
<dbReference type="Proteomes" id="UP001165143">
    <property type="component" value="Unassembled WGS sequence"/>
</dbReference>
<organism evidence="1 2">
    <name type="scientific">Kitasatospora phosalacinea</name>
    <dbReference type="NCBI Taxonomy" id="2065"/>
    <lineage>
        <taxon>Bacteria</taxon>
        <taxon>Bacillati</taxon>
        <taxon>Actinomycetota</taxon>
        <taxon>Actinomycetes</taxon>
        <taxon>Kitasatosporales</taxon>
        <taxon>Streptomycetaceae</taxon>
        <taxon>Kitasatospora</taxon>
    </lineage>
</organism>
<dbReference type="RefSeq" id="WP_285678815.1">
    <property type="nucleotide sequence ID" value="NZ_BSRX01000019.1"/>
</dbReference>
<dbReference type="EMBL" id="BSRX01000019">
    <property type="protein sequence ID" value="GLW55531.1"/>
    <property type="molecule type" value="Genomic_DNA"/>
</dbReference>
<name>A0A9W6PIM2_9ACTN</name>
<gene>
    <name evidence="1" type="ORF">Kpho01_35420</name>
</gene>
<evidence type="ECO:0000313" key="2">
    <source>
        <dbReference type="Proteomes" id="UP001165143"/>
    </source>
</evidence>
<protein>
    <submittedName>
        <fullName evidence="1">Uncharacterized protein</fullName>
    </submittedName>
</protein>
<sequence>MPRTPPDPDEPLPVMARSDAESWARELTAYLARSAGATLAPGSSRPFFSPCTGRNGETAGDGRYTLAHHADGTLPAARHPAAVRALRAALERDGFTVTAYRETVDGRPDALLYARHPAGRYFLDVGTGGGTDRLALTVRTRCLLPPAEPS</sequence>
<reference evidence="1" key="1">
    <citation type="submission" date="2023-02" db="EMBL/GenBank/DDBJ databases">
        <title>Kitasatospora phosalacinea NBRC 14362.</title>
        <authorList>
            <person name="Ichikawa N."/>
            <person name="Sato H."/>
            <person name="Tonouchi N."/>
        </authorList>
    </citation>
    <scope>NUCLEOTIDE SEQUENCE</scope>
    <source>
        <strain evidence="1">NBRC 14362</strain>
    </source>
</reference>
<comment type="caution">
    <text evidence="1">The sequence shown here is derived from an EMBL/GenBank/DDBJ whole genome shotgun (WGS) entry which is preliminary data.</text>
</comment>
<dbReference type="AlphaFoldDB" id="A0A9W6PIM2"/>
<accession>A0A9W6PIM2</accession>